<accession>A0A6N6VMQ2</accession>
<keyword evidence="1" id="KW-0805">Transcription regulation</keyword>
<proteinExistence type="predicted"/>
<evidence type="ECO:0000259" key="4">
    <source>
        <dbReference type="PROSITE" id="PS50995"/>
    </source>
</evidence>
<reference evidence="5 6" key="1">
    <citation type="submission" date="2019-09" db="EMBL/GenBank/DDBJ databases">
        <title>Parvibaculum sedimenti sp. nov., isolated from sediment.</title>
        <authorList>
            <person name="Wang Y."/>
        </authorList>
    </citation>
    <scope>NUCLEOTIDE SEQUENCE [LARGE SCALE GENOMIC DNA]</scope>
    <source>
        <strain evidence="5 6">HXT-9</strain>
    </source>
</reference>
<dbReference type="GO" id="GO:0003677">
    <property type="term" value="F:DNA binding"/>
    <property type="evidence" value="ECO:0007669"/>
    <property type="project" value="UniProtKB-KW"/>
</dbReference>
<keyword evidence="3" id="KW-0804">Transcription</keyword>
<dbReference type="PANTHER" id="PTHR42756">
    <property type="entry name" value="TRANSCRIPTIONAL REGULATOR, MARR"/>
    <property type="match status" value="1"/>
</dbReference>
<name>A0A6N6VMQ2_9HYPH</name>
<evidence type="ECO:0000313" key="6">
    <source>
        <dbReference type="Proteomes" id="UP000468901"/>
    </source>
</evidence>
<dbReference type="EMBL" id="WESC01000008">
    <property type="protein sequence ID" value="KAB7739971.1"/>
    <property type="molecule type" value="Genomic_DNA"/>
</dbReference>
<dbReference type="AlphaFoldDB" id="A0A6N6VMQ2"/>
<dbReference type="Gene3D" id="1.10.10.10">
    <property type="entry name" value="Winged helix-like DNA-binding domain superfamily/Winged helix DNA-binding domain"/>
    <property type="match status" value="1"/>
</dbReference>
<gene>
    <name evidence="5" type="ORF">F2P47_10735</name>
</gene>
<dbReference type="Proteomes" id="UP000468901">
    <property type="component" value="Unassembled WGS sequence"/>
</dbReference>
<evidence type="ECO:0000256" key="3">
    <source>
        <dbReference type="ARBA" id="ARBA00023163"/>
    </source>
</evidence>
<dbReference type="InterPro" id="IPR023187">
    <property type="entry name" value="Tscrpt_reg_MarR-type_CS"/>
</dbReference>
<keyword evidence="2" id="KW-0238">DNA-binding</keyword>
<dbReference type="SUPFAM" id="SSF46785">
    <property type="entry name" value="Winged helix' DNA-binding domain"/>
    <property type="match status" value="1"/>
</dbReference>
<evidence type="ECO:0000256" key="2">
    <source>
        <dbReference type="ARBA" id="ARBA00023125"/>
    </source>
</evidence>
<dbReference type="InterPro" id="IPR036388">
    <property type="entry name" value="WH-like_DNA-bd_sf"/>
</dbReference>
<protein>
    <submittedName>
        <fullName evidence="5">MarR family transcriptional regulator</fullName>
    </submittedName>
</protein>
<dbReference type="PRINTS" id="PR00598">
    <property type="entry name" value="HTHMARR"/>
</dbReference>
<evidence type="ECO:0000313" key="5">
    <source>
        <dbReference type="EMBL" id="KAB7739971.1"/>
    </source>
</evidence>
<comment type="caution">
    <text evidence="5">The sequence shown here is derived from an EMBL/GenBank/DDBJ whole genome shotgun (WGS) entry which is preliminary data.</text>
</comment>
<dbReference type="SMART" id="SM00347">
    <property type="entry name" value="HTH_MARR"/>
    <property type="match status" value="1"/>
</dbReference>
<keyword evidence="6" id="KW-1185">Reference proteome</keyword>
<feature type="domain" description="HTH marR-type" evidence="4">
    <location>
        <begin position="13"/>
        <end position="145"/>
    </location>
</feature>
<dbReference type="InterPro" id="IPR000835">
    <property type="entry name" value="HTH_MarR-typ"/>
</dbReference>
<evidence type="ECO:0000256" key="1">
    <source>
        <dbReference type="ARBA" id="ARBA00023015"/>
    </source>
</evidence>
<dbReference type="PANTHER" id="PTHR42756:SF1">
    <property type="entry name" value="TRANSCRIPTIONAL REPRESSOR OF EMRAB OPERON"/>
    <property type="match status" value="1"/>
</dbReference>
<dbReference type="Pfam" id="PF01047">
    <property type="entry name" value="MarR"/>
    <property type="match status" value="1"/>
</dbReference>
<dbReference type="GO" id="GO:0003700">
    <property type="term" value="F:DNA-binding transcription factor activity"/>
    <property type="evidence" value="ECO:0007669"/>
    <property type="project" value="InterPro"/>
</dbReference>
<dbReference type="PROSITE" id="PS50995">
    <property type="entry name" value="HTH_MARR_2"/>
    <property type="match status" value="1"/>
</dbReference>
<dbReference type="RefSeq" id="WP_152216350.1">
    <property type="nucleotide sequence ID" value="NZ_JBAQYD010000061.1"/>
</dbReference>
<dbReference type="PROSITE" id="PS01117">
    <property type="entry name" value="HTH_MARR_1"/>
    <property type="match status" value="1"/>
</dbReference>
<sequence length="162" mass="17834">MLHKPLPVVRSLDLGIGFLIGDSSRMLRRIFNERIAPLGLTQAQWRALVHLSRNEGLNQVSLADLLDVQPITVARLIDKLVAAGFVERRPDPKDRRAQRLFLTEQAAPLLDQIWDIAEEIYGTILGGFARSEVEALAGLLERLRGNVAAVHLGASSAPTRGD</sequence>
<organism evidence="5 6">
    <name type="scientific">Parvibaculum sedimenti</name>
    <dbReference type="NCBI Taxonomy" id="2608632"/>
    <lineage>
        <taxon>Bacteria</taxon>
        <taxon>Pseudomonadati</taxon>
        <taxon>Pseudomonadota</taxon>
        <taxon>Alphaproteobacteria</taxon>
        <taxon>Hyphomicrobiales</taxon>
        <taxon>Parvibaculaceae</taxon>
        <taxon>Parvibaculum</taxon>
    </lineage>
</organism>
<dbReference type="InterPro" id="IPR036390">
    <property type="entry name" value="WH_DNA-bd_sf"/>
</dbReference>